<dbReference type="HOGENOM" id="CLU_172736_1_1_1"/>
<evidence type="ECO:0000313" key="5">
    <source>
        <dbReference type="EMBL" id="EJT77958.1"/>
    </source>
</evidence>
<reference evidence="6" key="5">
    <citation type="submission" date="2018-04" db="UniProtKB">
        <authorList>
            <consortium name="EnsemblFungi"/>
        </authorList>
    </citation>
    <scope>IDENTIFICATION</scope>
    <source>
        <strain evidence="6">R3-111a-1</strain>
    </source>
</reference>
<protein>
    <recommendedName>
        <fullName evidence="8">ATP synthase subunit K</fullName>
    </recommendedName>
</protein>
<dbReference type="EMBL" id="GL385396">
    <property type="protein sequence ID" value="EJT77958.1"/>
    <property type="molecule type" value="Genomic_DNA"/>
</dbReference>
<keyword evidence="4" id="KW-1133">Transmembrane helix</keyword>
<dbReference type="GeneID" id="20343519"/>
<dbReference type="EnsemblFungi" id="EJT77958">
    <property type="protein sequence ID" value="EJT77958"/>
    <property type="gene ID" value="GGTG_03061"/>
</dbReference>
<keyword evidence="2" id="KW-0496">Mitochondrion</keyword>
<evidence type="ECO:0000313" key="6">
    <source>
        <dbReference type="EnsemblFungi" id="EJT77958"/>
    </source>
</evidence>
<sequence length="71" mass="7470">MVAYYSIFGRQVGSHHLAIGVLGAMFGGSFLALSGGSKKAGVQTPPINASSPDEADFIKKFLESEEKASKH</sequence>
<gene>
    <name evidence="6" type="primary">20343519</name>
    <name evidence="5" type="ORF">GGTG_03061</name>
</gene>
<keyword evidence="3 4" id="KW-0472">Membrane</keyword>
<reference evidence="5" key="3">
    <citation type="submission" date="2010-09" db="EMBL/GenBank/DDBJ databases">
        <title>Annotation of Gaeumannomyces graminis var. tritici R3-111a-1.</title>
        <authorList>
            <consortium name="The Broad Institute Genome Sequencing Platform"/>
            <person name="Ma L.-J."/>
            <person name="Dead R."/>
            <person name="Young S.K."/>
            <person name="Zeng Q."/>
            <person name="Gargeya S."/>
            <person name="Fitzgerald M."/>
            <person name="Haas B."/>
            <person name="Abouelleil A."/>
            <person name="Alvarado L."/>
            <person name="Arachchi H.M."/>
            <person name="Berlin A."/>
            <person name="Brown A."/>
            <person name="Chapman S.B."/>
            <person name="Chen Z."/>
            <person name="Dunbar C."/>
            <person name="Freedman E."/>
            <person name="Gearin G."/>
            <person name="Gellesch M."/>
            <person name="Goldberg J."/>
            <person name="Griggs A."/>
            <person name="Gujja S."/>
            <person name="Heiman D."/>
            <person name="Howarth C."/>
            <person name="Larson L."/>
            <person name="Lui A."/>
            <person name="MacDonald P.J.P."/>
            <person name="Mehta T."/>
            <person name="Montmayeur A."/>
            <person name="Murphy C."/>
            <person name="Neiman D."/>
            <person name="Pearson M."/>
            <person name="Priest M."/>
            <person name="Roberts A."/>
            <person name="Saif S."/>
            <person name="Shea T."/>
            <person name="Shenoy N."/>
            <person name="Sisk P."/>
            <person name="Stolte C."/>
            <person name="Sykes S."/>
            <person name="Yandava C."/>
            <person name="Wortman J."/>
            <person name="Nusbaum C."/>
            <person name="Birren B."/>
        </authorList>
    </citation>
    <scope>NUCLEOTIDE SEQUENCE</scope>
    <source>
        <strain evidence="5">R3-111a-1</strain>
    </source>
</reference>
<dbReference type="AlphaFoldDB" id="J3NP55"/>
<dbReference type="Proteomes" id="UP000006039">
    <property type="component" value="Unassembled WGS sequence"/>
</dbReference>
<dbReference type="OrthoDB" id="2094445at2759"/>
<dbReference type="GO" id="GO:0031966">
    <property type="term" value="C:mitochondrial membrane"/>
    <property type="evidence" value="ECO:0007669"/>
    <property type="project" value="UniProtKB-SubCell"/>
</dbReference>
<keyword evidence="7" id="KW-1185">Reference proteome</keyword>
<name>J3NP55_GAET3</name>
<feature type="transmembrane region" description="Helical" evidence="4">
    <location>
        <begin position="12"/>
        <end position="33"/>
    </location>
</feature>
<reference evidence="5" key="2">
    <citation type="submission" date="2010-07" db="EMBL/GenBank/DDBJ databases">
        <authorList>
            <consortium name="The Broad Institute Genome Sequencing Platform"/>
            <consortium name="Broad Institute Genome Sequencing Center for Infectious Disease"/>
            <person name="Ma L.-J."/>
            <person name="Dead R."/>
            <person name="Young S."/>
            <person name="Zeng Q."/>
            <person name="Koehrsen M."/>
            <person name="Alvarado L."/>
            <person name="Berlin A."/>
            <person name="Chapman S.B."/>
            <person name="Chen Z."/>
            <person name="Freedman E."/>
            <person name="Gellesch M."/>
            <person name="Goldberg J."/>
            <person name="Griggs A."/>
            <person name="Gujja S."/>
            <person name="Heilman E.R."/>
            <person name="Heiman D."/>
            <person name="Hepburn T."/>
            <person name="Howarth C."/>
            <person name="Jen D."/>
            <person name="Larson L."/>
            <person name="Mehta T."/>
            <person name="Neiman D."/>
            <person name="Pearson M."/>
            <person name="Roberts A."/>
            <person name="Saif S."/>
            <person name="Shea T."/>
            <person name="Shenoy N."/>
            <person name="Sisk P."/>
            <person name="Stolte C."/>
            <person name="Sykes S."/>
            <person name="Walk T."/>
            <person name="White J."/>
            <person name="Yandava C."/>
            <person name="Haas B."/>
            <person name="Nusbaum C."/>
            <person name="Birren B."/>
        </authorList>
    </citation>
    <scope>NUCLEOTIDE SEQUENCE</scope>
    <source>
        <strain evidence="5">R3-111a-1</strain>
    </source>
</reference>
<reference evidence="6" key="4">
    <citation type="journal article" date="2015" name="G3 (Bethesda)">
        <title>Genome sequences of three phytopathogenic species of the Magnaporthaceae family of fungi.</title>
        <authorList>
            <person name="Okagaki L.H."/>
            <person name="Nunes C.C."/>
            <person name="Sailsbery J."/>
            <person name="Clay B."/>
            <person name="Brown D."/>
            <person name="John T."/>
            <person name="Oh Y."/>
            <person name="Young N."/>
            <person name="Fitzgerald M."/>
            <person name="Haas B.J."/>
            <person name="Zeng Q."/>
            <person name="Young S."/>
            <person name="Adiconis X."/>
            <person name="Fan L."/>
            <person name="Levin J.Z."/>
            <person name="Mitchell T.K."/>
            <person name="Okubara P.A."/>
            <person name="Farman M.L."/>
            <person name="Kohn L.M."/>
            <person name="Birren B."/>
            <person name="Ma L.-J."/>
            <person name="Dean R.A."/>
        </authorList>
    </citation>
    <scope>NUCLEOTIDE SEQUENCE</scope>
    <source>
        <strain evidence="6">R3-111a-1</strain>
    </source>
</reference>
<dbReference type="InterPro" id="IPR021278">
    <property type="entry name" value="ATP19"/>
</dbReference>
<dbReference type="eggNOG" id="ENOG502SCBN">
    <property type="taxonomic scope" value="Eukaryota"/>
</dbReference>
<accession>J3NP55</accession>
<dbReference type="PANTHER" id="PTHR28074:SF1">
    <property type="entry name" value="ATP SYNTHASE SUBUNIT K, MITOCHONDRIAL"/>
    <property type="match status" value="1"/>
</dbReference>
<keyword evidence="4" id="KW-0812">Transmembrane</keyword>
<dbReference type="PANTHER" id="PTHR28074">
    <property type="entry name" value="ATP SYNTHASE SUBUNIT K, MITOCHONDRIAL"/>
    <property type="match status" value="1"/>
</dbReference>
<dbReference type="GO" id="GO:0015986">
    <property type="term" value="P:proton motive force-driven ATP synthesis"/>
    <property type="evidence" value="ECO:0007669"/>
    <property type="project" value="TreeGrafter"/>
</dbReference>
<evidence type="ECO:0008006" key="8">
    <source>
        <dbReference type="Google" id="ProtNLM"/>
    </source>
</evidence>
<evidence type="ECO:0000313" key="7">
    <source>
        <dbReference type="Proteomes" id="UP000006039"/>
    </source>
</evidence>
<evidence type="ECO:0000256" key="3">
    <source>
        <dbReference type="ARBA" id="ARBA00023136"/>
    </source>
</evidence>
<organism evidence="5">
    <name type="scientific">Gaeumannomyces tritici (strain R3-111a-1)</name>
    <name type="common">Wheat and barley take-all root rot fungus</name>
    <name type="synonym">Gaeumannomyces graminis var. tritici</name>
    <dbReference type="NCBI Taxonomy" id="644352"/>
    <lineage>
        <taxon>Eukaryota</taxon>
        <taxon>Fungi</taxon>
        <taxon>Dikarya</taxon>
        <taxon>Ascomycota</taxon>
        <taxon>Pezizomycotina</taxon>
        <taxon>Sordariomycetes</taxon>
        <taxon>Sordariomycetidae</taxon>
        <taxon>Magnaporthales</taxon>
        <taxon>Magnaporthaceae</taxon>
        <taxon>Gaeumannomyces</taxon>
    </lineage>
</organism>
<dbReference type="RefSeq" id="XP_009219103.1">
    <property type="nucleotide sequence ID" value="XM_009220839.1"/>
</dbReference>
<dbReference type="STRING" id="644352.J3NP55"/>
<comment type="subcellular location">
    <subcellularLocation>
        <location evidence="1">Mitochondrion membrane</location>
    </subcellularLocation>
</comment>
<dbReference type="Pfam" id="PF11022">
    <property type="entry name" value="ATP19"/>
    <property type="match status" value="1"/>
</dbReference>
<evidence type="ECO:0000256" key="2">
    <source>
        <dbReference type="ARBA" id="ARBA00023128"/>
    </source>
</evidence>
<evidence type="ECO:0000256" key="4">
    <source>
        <dbReference type="SAM" id="Phobius"/>
    </source>
</evidence>
<reference evidence="7" key="1">
    <citation type="submission" date="2010-07" db="EMBL/GenBank/DDBJ databases">
        <title>The genome sequence of Gaeumannomyces graminis var. tritici strain R3-111a-1.</title>
        <authorList>
            <consortium name="The Broad Institute Genome Sequencing Platform"/>
            <person name="Ma L.-J."/>
            <person name="Dead R."/>
            <person name="Young S."/>
            <person name="Zeng Q."/>
            <person name="Koehrsen M."/>
            <person name="Alvarado L."/>
            <person name="Berlin A."/>
            <person name="Chapman S.B."/>
            <person name="Chen Z."/>
            <person name="Freedman E."/>
            <person name="Gellesch M."/>
            <person name="Goldberg J."/>
            <person name="Griggs A."/>
            <person name="Gujja S."/>
            <person name="Heilman E.R."/>
            <person name="Heiman D."/>
            <person name="Hepburn T."/>
            <person name="Howarth C."/>
            <person name="Jen D."/>
            <person name="Larson L."/>
            <person name="Mehta T."/>
            <person name="Neiman D."/>
            <person name="Pearson M."/>
            <person name="Roberts A."/>
            <person name="Saif S."/>
            <person name="Shea T."/>
            <person name="Shenoy N."/>
            <person name="Sisk P."/>
            <person name="Stolte C."/>
            <person name="Sykes S."/>
            <person name="Walk T."/>
            <person name="White J."/>
            <person name="Yandava C."/>
            <person name="Haas B."/>
            <person name="Nusbaum C."/>
            <person name="Birren B."/>
        </authorList>
    </citation>
    <scope>NUCLEOTIDE SEQUENCE [LARGE SCALE GENOMIC DNA]</scope>
    <source>
        <strain evidence="7">R3-111a-1</strain>
    </source>
</reference>
<dbReference type="VEuPathDB" id="FungiDB:GGTG_03061"/>
<proteinExistence type="predicted"/>
<evidence type="ECO:0000256" key="1">
    <source>
        <dbReference type="ARBA" id="ARBA00004325"/>
    </source>
</evidence>